<gene>
    <name evidence="2" type="ORF">GCM10010305_21870</name>
</gene>
<reference evidence="2" key="1">
    <citation type="journal article" date="2014" name="Int. J. Syst. Evol. Microbiol.">
        <title>Complete genome sequence of Corynebacterium casei LMG S-19264T (=DSM 44701T), isolated from a smear-ripened cheese.</title>
        <authorList>
            <consortium name="US DOE Joint Genome Institute (JGI-PGF)"/>
            <person name="Walter F."/>
            <person name="Albersmeier A."/>
            <person name="Kalinowski J."/>
            <person name="Ruckert C."/>
        </authorList>
    </citation>
    <scope>NUCLEOTIDE SEQUENCE</scope>
    <source>
        <strain evidence="2">JCM 4518</strain>
    </source>
</reference>
<accession>A0A918W8L7</accession>
<feature type="signal peptide" evidence="1">
    <location>
        <begin position="1"/>
        <end position="30"/>
    </location>
</feature>
<sequence>MARERAMWRKAVVGAALLASVLGGAWPASAATMPGFLDPSEMPPDPFSAWHWSSFPSEGFYEPLCMDTLAFPAQDMWKAEYSTPETAAGAQVSVVLPSEAEAAQFAARAEQAVAGCAARREQQYPGVPVAFTDHGTVAVEEGAHVYGIGYQGGWGYQNQLIAVGRDGDTVTLVTWESNWGTPPVAAFKSTVTTAVNKLR</sequence>
<organism evidence="2 3">
    <name type="scientific">Streptomyces termitum</name>
    <dbReference type="NCBI Taxonomy" id="67368"/>
    <lineage>
        <taxon>Bacteria</taxon>
        <taxon>Bacillati</taxon>
        <taxon>Actinomycetota</taxon>
        <taxon>Actinomycetes</taxon>
        <taxon>Kitasatosporales</taxon>
        <taxon>Streptomycetaceae</taxon>
        <taxon>Streptomyces</taxon>
    </lineage>
</organism>
<proteinExistence type="predicted"/>
<evidence type="ECO:0000313" key="2">
    <source>
        <dbReference type="EMBL" id="GHA78229.1"/>
    </source>
</evidence>
<name>A0A918W8L7_9ACTN</name>
<keyword evidence="3" id="KW-1185">Reference proteome</keyword>
<comment type="caution">
    <text evidence="2">The sequence shown here is derived from an EMBL/GenBank/DDBJ whole genome shotgun (WGS) entry which is preliminary data.</text>
</comment>
<evidence type="ECO:0000313" key="3">
    <source>
        <dbReference type="Proteomes" id="UP000644020"/>
    </source>
</evidence>
<dbReference type="AlphaFoldDB" id="A0A918W8L7"/>
<feature type="chain" id="PRO_5037609563" description="PknH-like extracellular domain-containing protein" evidence="1">
    <location>
        <begin position="31"/>
        <end position="199"/>
    </location>
</feature>
<evidence type="ECO:0000256" key="1">
    <source>
        <dbReference type="SAM" id="SignalP"/>
    </source>
</evidence>
<evidence type="ECO:0008006" key="4">
    <source>
        <dbReference type="Google" id="ProtNLM"/>
    </source>
</evidence>
<protein>
    <recommendedName>
        <fullName evidence="4">PknH-like extracellular domain-containing protein</fullName>
    </recommendedName>
</protein>
<keyword evidence="1" id="KW-0732">Signal</keyword>
<dbReference type="Proteomes" id="UP000644020">
    <property type="component" value="Unassembled WGS sequence"/>
</dbReference>
<dbReference type="RefSeq" id="WP_189976375.1">
    <property type="nucleotide sequence ID" value="NZ_BMUL01000004.1"/>
</dbReference>
<dbReference type="EMBL" id="BMUL01000004">
    <property type="protein sequence ID" value="GHA78229.1"/>
    <property type="molecule type" value="Genomic_DNA"/>
</dbReference>
<reference evidence="2" key="2">
    <citation type="submission" date="2020-09" db="EMBL/GenBank/DDBJ databases">
        <authorList>
            <person name="Sun Q."/>
            <person name="Ohkuma M."/>
        </authorList>
    </citation>
    <scope>NUCLEOTIDE SEQUENCE</scope>
    <source>
        <strain evidence="2">JCM 4518</strain>
    </source>
</reference>